<feature type="region of interest" description="Disordered" evidence="1">
    <location>
        <begin position="217"/>
        <end position="243"/>
    </location>
</feature>
<evidence type="ECO:0000313" key="3">
    <source>
        <dbReference type="Proteomes" id="UP000008227"/>
    </source>
</evidence>
<accession>A0A286ZX00</accession>
<protein>
    <submittedName>
        <fullName evidence="2">Break repair meiotic recombinase recruitment factor 1</fullName>
    </submittedName>
</protein>
<sequence length="243" mass="26340">MSKRKKLRTSGGGEGIRPMKLPKISSLEDSDGVPQSSKLGHLHHLEESEGRSGPAPSAEQSREEPEQVASSSPDTEAAAPSRLLRQSEKEPVPFPLSQNSVGRFIPQFAKAKKTVTRQAERREEDPGGGAFSSLFPAGSGLGPCCPGTSPCADGNPFAEAQLRTRAGIKTCEAARMEDATETVRGLVIELSNLNRLIMCAHRDLEAFKRFNYYRKAKPAGKAPTPHPPKWAGTPRGEQSWRDL</sequence>
<dbReference type="PANTHER" id="PTHR14583">
    <property type="entry name" value="UNCHARACTERIZED PROTEIN C19ORF57 FAMILY MEMBER"/>
    <property type="match status" value="1"/>
</dbReference>
<keyword evidence="3" id="KW-1185">Reference proteome</keyword>
<dbReference type="Proteomes" id="UP000008227">
    <property type="component" value="Chromosome 2"/>
</dbReference>
<feature type="region of interest" description="Disordered" evidence="1">
    <location>
        <begin position="112"/>
        <end position="131"/>
    </location>
</feature>
<dbReference type="GO" id="GO:1990918">
    <property type="term" value="P:double-strand break repair involved in meiotic recombination"/>
    <property type="evidence" value="ECO:0007669"/>
    <property type="project" value="InterPro"/>
</dbReference>
<organism evidence="2 3">
    <name type="scientific">Sus scrofa</name>
    <name type="common">Pig</name>
    <dbReference type="NCBI Taxonomy" id="9823"/>
    <lineage>
        <taxon>Eukaryota</taxon>
        <taxon>Metazoa</taxon>
        <taxon>Chordata</taxon>
        <taxon>Craniata</taxon>
        <taxon>Vertebrata</taxon>
        <taxon>Euteleostomi</taxon>
        <taxon>Mammalia</taxon>
        <taxon>Eutheria</taxon>
        <taxon>Laurasiatheria</taxon>
        <taxon>Artiodactyla</taxon>
        <taxon>Suina</taxon>
        <taxon>Suidae</taxon>
        <taxon>Sus</taxon>
    </lineage>
</organism>
<feature type="region of interest" description="Disordered" evidence="1">
    <location>
        <begin position="1"/>
        <end position="99"/>
    </location>
</feature>
<dbReference type="Bgee" id="ENSSSCG00000013760">
    <property type="expression patterns" value="Expressed in oocyte and 25 other cell types or tissues"/>
</dbReference>
<dbReference type="InterPro" id="IPR031441">
    <property type="entry name" value="Brme1"/>
</dbReference>
<dbReference type="Ensembl" id="ENSSSCT00000047633.3">
    <property type="protein sequence ID" value="ENSSSCP00000036165.2"/>
    <property type="gene ID" value="ENSSSCG00000013760.5"/>
</dbReference>
<dbReference type="Pfam" id="PF15710">
    <property type="entry name" value="Brme1"/>
    <property type="match status" value="2"/>
</dbReference>
<dbReference type="AlphaFoldDB" id="A0A286ZX00"/>
<evidence type="ECO:0000313" key="4">
    <source>
        <dbReference type="VGNC" id="VGNC:86006"/>
    </source>
</evidence>
<dbReference type="ExpressionAtlas" id="A0A286ZX00">
    <property type="expression patterns" value="baseline"/>
</dbReference>
<dbReference type="PANTHER" id="PTHR14583:SF0">
    <property type="entry name" value="BREAK REPAIR MEIOTIC RECOMBINASE RECRUITMENT FACTOR 1"/>
    <property type="match status" value="1"/>
</dbReference>
<dbReference type="VGNC" id="VGNC:86006">
    <property type="gene designation" value="BRME1"/>
</dbReference>
<dbReference type="eggNOG" id="ENOG502SVQQ">
    <property type="taxonomic scope" value="Eukaryota"/>
</dbReference>
<reference evidence="2" key="2">
    <citation type="journal article" date="2020" name="Gigascience">
        <title>An improved pig reference genome sequence to enable pig genetics and genomics research.</title>
        <authorList>
            <person name="Warr A."/>
            <person name="Affara N."/>
            <person name="Aken B."/>
            <person name="Beiki H."/>
            <person name="Bickhart D.M."/>
            <person name="Billis K."/>
            <person name="Chow W."/>
            <person name="Eory L."/>
            <person name="Finlayson H.A."/>
            <person name="Flicek P."/>
            <person name="Giron C.G."/>
            <person name="Griffin D.K."/>
            <person name="Hall R."/>
            <person name="Hannum G."/>
            <person name="Hourlier T."/>
            <person name="Howe K."/>
            <person name="Hume D.A."/>
            <person name="Izuogu O."/>
            <person name="Kim K."/>
            <person name="Koren S."/>
            <person name="Liu H."/>
            <person name="Manchanda N."/>
            <person name="Martin F.J."/>
            <person name="Nonneman D.J."/>
            <person name="O'Connor R.E."/>
            <person name="Phillippy A.M."/>
            <person name="Rohrer G.A."/>
            <person name="Rosen B.D."/>
            <person name="Rund L.A."/>
            <person name="Sargent C.A."/>
            <person name="Schook L.B."/>
            <person name="Schroeder S.G."/>
            <person name="Schwartz A.S."/>
            <person name="Skinner B.M."/>
            <person name="Talbot R."/>
            <person name="Tseng E."/>
            <person name="Tuggle C.K."/>
            <person name="Watson M."/>
            <person name="Smith T.P.L."/>
            <person name="Archibald A.L."/>
        </authorList>
    </citation>
    <scope>NUCLEOTIDE SEQUENCE [LARGE SCALE GENOMIC DNA]</scope>
    <source>
        <strain evidence="2">Duroc</strain>
    </source>
</reference>
<name>A0A286ZX00_PIG</name>
<proteinExistence type="predicted"/>
<evidence type="ECO:0000313" key="2">
    <source>
        <dbReference type="Ensembl" id="ENSSSCP00000036165.2"/>
    </source>
</evidence>
<reference evidence="2" key="3">
    <citation type="submission" date="2025-08" db="UniProtKB">
        <authorList>
            <consortium name="Ensembl"/>
        </authorList>
    </citation>
    <scope>IDENTIFICATION</scope>
</reference>
<reference evidence="3" key="1">
    <citation type="submission" date="2009-11" db="EMBL/GenBank/DDBJ databases">
        <authorList>
            <consortium name="Porcine genome sequencing project"/>
        </authorList>
    </citation>
    <scope>NUCLEOTIDE SEQUENCE [LARGE SCALE GENOMIC DNA]</scope>
    <source>
        <strain evidence="3">Duroc</strain>
    </source>
</reference>
<dbReference type="GeneTree" id="ENSGT00390000016855"/>
<gene>
    <name evidence="2 4" type="primary">BRME1</name>
</gene>
<evidence type="ECO:0000256" key="1">
    <source>
        <dbReference type="SAM" id="MobiDB-lite"/>
    </source>
</evidence>
<reference evidence="2" key="4">
    <citation type="submission" date="2025-09" db="UniProtKB">
        <authorList>
            <consortium name="Ensembl"/>
        </authorList>
    </citation>
    <scope>IDENTIFICATION</scope>
</reference>